<dbReference type="GO" id="GO:0005737">
    <property type="term" value="C:cytoplasm"/>
    <property type="evidence" value="ECO:0007669"/>
    <property type="project" value="TreeGrafter"/>
</dbReference>
<dbReference type="InterPro" id="IPR036282">
    <property type="entry name" value="Glutathione-S-Trfase_C_sf"/>
</dbReference>
<evidence type="ECO:0000313" key="3">
    <source>
        <dbReference type="EMBL" id="AQS51280.1"/>
    </source>
</evidence>
<dbReference type="SUPFAM" id="SSF47616">
    <property type="entry name" value="GST C-terminal domain-like"/>
    <property type="match status" value="1"/>
</dbReference>
<dbReference type="PROSITE" id="PS50405">
    <property type="entry name" value="GST_CTER"/>
    <property type="match status" value="1"/>
</dbReference>
<organism evidence="3 4">
    <name type="scientific">Paenalcaligenes hominis</name>
    <dbReference type="NCBI Taxonomy" id="643674"/>
    <lineage>
        <taxon>Bacteria</taxon>
        <taxon>Pseudomonadati</taxon>
        <taxon>Pseudomonadota</taxon>
        <taxon>Betaproteobacteria</taxon>
        <taxon>Burkholderiales</taxon>
        <taxon>Alcaligenaceae</taxon>
        <taxon>Paenalcaligenes</taxon>
    </lineage>
</organism>
<reference evidence="3 4" key="1">
    <citation type="submission" date="2017-01" db="EMBL/GenBank/DDBJ databases">
        <title>Complete Genome Sequence of Paenalcaligenes hominis, Isolated from a paraplegic Patient with neurogenic bladder.</title>
        <authorList>
            <person name="Mukhopadhyay R."/>
            <person name="Joaquin J."/>
            <person name="Hogue R."/>
            <person name="Kilaru A."/>
            <person name="Jospin G."/>
            <person name="Mars K."/>
            <person name="Eisen J.A."/>
            <person name="Chaturvedi V."/>
        </authorList>
    </citation>
    <scope>NUCLEOTIDE SEQUENCE [LARGE SCALE GENOMIC DNA]</scope>
    <source>
        <strain evidence="3 4">15S00501</strain>
    </source>
</reference>
<feature type="domain" description="GST N-terminal" evidence="1">
    <location>
        <begin position="5"/>
        <end position="84"/>
    </location>
</feature>
<dbReference type="Pfam" id="PF13417">
    <property type="entry name" value="GST_N_3"/>
    <property type="match status" value="1"/>
</dbReference>
<name>A0A1U9JZR0_9BURK</name>
<dbReference type="SFLD" id="SFLDS00019">
    <property type="entry name" value="Glutathione_Transferase_(cytos"/>
    <property type="match status" value="1"/>
</dbReference>
<dbReference type="KEGG" id="phn:PAEH1_06455"/>
<dbReference type="Pfam" id="PF13410">
    <property type="entry name" value="GST_C_2"/>
    <property type="match status" value="1"/>
</dbReference>
<keyword evidence="3" id="KW-0808">Transferase</keyword>
<proteinExistence type="predicted"/>
<dbReference type="OrthoDB" id="9813092at2"/>
<dbReference type="STRING" id="643674.PAEH1_06455"/>
<dbReference type="EMBL" id="CP019697">
    <property type="protein sequence ID" value="AQS51280.1"/>
    <property type="molecule type" value="Genomic_DNA"/>
</dbReference>
<dbReference type="AlphaFoldDB" id="A0A1U9JZR0"/>
<feature type="domain" description="GST C-terminal" evidence="2">
    <location>
        <begin position="86"/>
        <end position="214"/>
    </location>
</feature>
<evidence type="ECO:0000259" key="1">
    <source>
        <dbReference type="PROSITE" id="PS50404"/>
    </source>
</evidence>
<dbReference type="SUPFAM" id="SSF52833">
    <property type="entry name" value="Thioredoxin-like"/>
    <property type="match status" value="1"/>
</dbReference>
<dbReference type="CDD" id="cd03196">
    <property type="entry name" value="GST_C_5"/>
    <property type="match status" value="1"/>
</dbReference>
<dbReference type="PANTHER" id="PTHR43968:SF6">
    <property type="entry name" value="GLUTATHIONE S-TRANSFERASE OMEGA"/>
    <property type="match status" value="1"/>
</dbReference>
<dbReference type="Gene3D" id="1.20.1050.10">
    <property type="match status" value="1"/>
</dbReference>
<gene>
    <name evidence="3" type="ORF">PAEH1_06455</name>
</gene>
<evidence type="ECO:0000259" key="2">
    <source>
        <dbReference type="PROSITE" id="PS50405"/>
    </source>
</evidence>
<protein>
    <submittedName>
        <fullName evidence="3">Glutathione S-transferase</fullName>
    </submittedName>
</protein>
<sequence>MITESLPILYSFRRCPYAMRARLAIAAAGLQVQLREIVLRNKPAHLLAISPKGTVPVLMVSEHHVIEQSLDIMYWALGQSDPQQLLPSDTAVLSALIEANDGPFKMHLDRYKYPPRYPEEHGDLSPEAFSVLHRQKGAQYLLNLEQRLAQHDYLLGSTLSMADFALAPFVRQFAHTDIDWFKAQDWPHLWQWLQRFLNSKPFAQVMHKYPAWQEQDEVTLFPPPIP</sequence>
<evidence type="ECO:0000313" key="4">
    <source>
        <dbReference type="Proteomes" id="UP000189369"/>
    </source>
</evidence>
<dbReference type="GO" id="GO:0016740">
    <property type="term" value="F:transferase activity"/>
    <property type="evidence" value="ECO:0007669"/>
    <property type="project" value="UniProtKB-KW"/>
</dbReference>
<dbReference type="InterPro" id="IPR036249">
    <property type="entry name" value="Thioredoxin-like_sf"/>
</dbReference>
<dbReference type="InterPro" id="IPR050983">
    <property type="entry name" value="GST_Omega/HSP26"/>
</dbReference>
<dbReference type="Gene3D" id="3.40.30.10">
    <property type="entry name" value="Glutaredoxin"/>
    <property type="match status" value="1"/>
</dbReference>
<dbReference type="PANTHER" id="PTHR43968">
    <property type="match status" value="1"/>
</dbReference>
<dbReference type="InterPro" id="IPR010987">
    <property type="entry name" value="Glutathione-S-Trfase_C-like"/>
</dbReference>
<dbReference type="InterPro" id="IPR004045">
    <property type="entry name" value="Glutathione_S-Trfase_N"/>
</dbReference>
<dbReference type="InterPro" id="IPR040079">
    <property type="entry name" value="Glutathione_S-Trfase"/>
</dbReference>
<dbReference type="Proteomes" id="UP000189369">
    <property type="component" value="Chromosome"/>
</dbReference>
<dbReference type="PROSITE" id="PS50404">
    <property type="entry name" value="GST_NTER"/>
    <property type="match status" value="1"/>
</dbReference>
<accession>A0A1U9JZR0</accession>